<feature type="domain" description="PPIase FKBP-type" evidence="8">
    <location>
        <begin position="262"/>
        <end position="351"/>
    </location>
</feature>
<dbReference type="AlphaFoldDB" id="A0A3E0HDV8"/>
<name>A0A3E0HDV8_9FLAO</name>
<proteinExistence type="inferred from homology"/>
<dbReference type="InterPro" id="IPR020892">
    <property type="entry name" value="Cyclophilin-type_PPIase_CS"/>
</dbReference>
<evidence type="ECO:0000256" key="3">
    <source>
        <dbReference type="ARBA" id="ARBA00013194"/>
    </source>
</evidence>
<dbReference type="PANTHER" id="PTHR45625">
    <property type="entry name" value="PEPTIDYL-PROLYL CIS-TRANS ISOMERASE-RELATED"/>
    <property type="match status" value="1"/>
</dbReference>
<evidence type="ECO:0000313" key="10">
    <source>
        <dbReference type="EMBL" id="REH43451.1"/>
    </source>
</evidence>
<dbReference type="Pfam" id="PF00160">
    <property type="entry name" value="Pro_isomerase"/>
    <property type="match status" value="1"/>
</dbReference>
<dbReference type="GO" id="GO:0003755">
    <property type="term" value="F:peptidyl-prolyl cis-trans isomerase activity"/>
    <property type="evidence" value="ECO:0007669"/>
    <property type="project" value="UniProtKB-KW"/>
</dbReference>
<dbReference type="InterPro" id="IPR029000">
    <property type="entry name" value="Cyclophilin-like_dom_sf"/>
</dbReference>
<evidence type="ECO:0000256" key="5">
    <source>
        <dbReference type="ARBA" id="ARBA00023235"/>
    </source>
</evidence>
<dbReference type="InterPro" id="IPR002130">
    <property type="entry name" value="Cyclophilin-type_PPIase_dom"/>
</dbReference>
<feature type="coiled-coil region" evidence="7">
    <location>
        <begin position="209"/>
        <end position="243"/>
    </location>
</feature>
<reference evidence="10 11" key="1">
    <citation type="submission" date="2018-08" db="EMBL/GenBank/DDBJ databases">
        <title>Genomic Encyclopedia of Type Strains, Phase IV (KMG-IV): sequencing the most valuable type-strain genomes for metagenomic binning, comparative biology and taxonomic classification.</title>
        <authorList>
            <person name="Goeker M."/>
        </authorList>
    </citation>
    <scope>NUCLEOTIDE SEQUENCE [LARGE SCALE GENOMIC DNA]</scope>
    <source>
        <strain evidence="10 11">DSM 18841</strain>
    </source>
</reference>
<evidence type="ECO:0000259" key="8">
    <source>
        <dbReference type="PROSITE" id="PS50059"/>
    </source>
</evidence>
<keyword evidence="7" id="KW-0175">Coiled coil</keyword>
<gene>
    <name evidence="10" type="ORF">C7448_11352</name>
</gene>
<dbReference type="Proteomes" id="UP000256884">
    <property type="component" value="Unassembled WGS sequence"/>
</dbReference>
<dbReference type="PROSITE" id="PS50059">
    <property type="entry name" value="FKBP_PPIASE"/>
    <property type="match status" value="1"/>
</dbReference>
<dbReference type="SUPFAM" id="SSF50891">
    <property type="entry name" value="Cyclophilin-like"/>
    <property type="match status" value="1"/>
</dbReference>
<dbReference type="OrthoDB" id="9807797at2"/>
<dbReference type="Gene3D" id="3.10.50.40">
    <property type="match status" value="1"/>
</dbReference>
<sequence length="352" mass="39443">MKLFKTLLVVLVVLVVLTSCKSAKYPSLENGLYADIQTNRGDILVKFFYDKVPMTVANFIALSEGTHPKMIDSLKGTPFYDGTKFHRVIKDFMIQGGDRTGTGSGDAGYTFADEFSMDEEGKLLYKHDGPGVLSMANYSRPVTNSSQFFITHKATPWLDGGHSVFGRVLQGQEVVDTIQKNDYIKQIEILRIGEDAMKFDAPIVFEQELANVEKKEIERKKKLEELKQKYQEEQGIKDAITTDSGLKILSLQKGNGKKVNPALPTTAHYTLYLADGRKIDSSFDKGEAFVFTVDDENFPLIAGWKEGVKTMREGDKVRLFIPSYLGYGDRRVGPIPPKSDLIFEIEVLKIGK</sequence>
<dbReference type="Gene3D" id="2.40.100.10">
    <property type="entry name" value="Cyclophilin-like"/>
    <property type="match status" value="1"/>
</dbReference>
<evidence type="ECO:0000256" key="7">
    <source>
        <dbReference type="SAM" id="Coils"/>
    </source>
</evidence>
<dbReference type="PROSITE" id="PS00170">
    <property type="entry name" value="CSA_PPIASE_1"/>
    <property type="match status" value="1"/>
</dbReference>
<dbReference type="InterPro" id="IPR001179">
    <property type="entry name" value="PPIase_FKBP_dom"/>
</dbReference>
<dbReference type="SUPFAM" id="SSF54534">
    <property type="entry name" value="FKBP-like"/>
    <property type="match status" value="1"/>
</dbReference>
<dbReference type="PANTHER" id="PTHR45625:SF4">
    <property type="entry name" value="PEPTIDYLPROLYL ISOMERASE DOMAIN AND WD REPEAT-CONTAINING PROTEIN 1"/>
    <property type="match status" value="1"/>
</dbReference>
<dbReference type="InterPro" id="IPR046357">
    <property type="entry name" value="PPIase_dom_sf"/>
</dbReference>
<dbReference type="EC" id="5.2.1.8" evidence="3 6"/>
<dbReference type="EMBL" id="QUNS01000013">
    <property type="protein sequence ID" value="REH43451.1"/>
    <property type="molecule type" value="Genomic_DNA"/>
</dbReference>
<comment type="catalytic activity">
    <reaction evidence="1 6">
        <text>[protein]-peptidylproline (omega=180) = [protein]-peptidylproline (omega=0)</text>
        <dbReference type="Rhea" id="RHEA:16237"/>
        <dbReference type="Rhea" id="RHEA-COMP:10747"/>
        <dbReference type="Rhea" id="RHEA-COMP:10748"/>
        <dbReference type="ChEBI" id="CHEBI:83833"/>
        <dbReference type="ChEBI" id="CHEBI:83834"/>
        <dbReference type="EC" id="5.2.1.8"/>
    </reaction>
</comment>
<keyword evidence="11" id="KW-1185">Reference proteome</keyword>
<dbReference type="PROSITE" id="PS50072">
    <property type="entry name" value="CSA_PPIASE_2"/>
    <property type="match status" value="1"/>
</dbReference>
<keyword evidence="4 6" id="KW-0697">Rotamase</keyword>
<organism evidence="10 11">
    <name type="scientific">Tenacibaculum gallaicum</name>
    <dbReference type="NCBI Taxonomy" id="561505"/>
    <lineage>
        <taxon>Bacteria</taxon>
        <taxon>Pseudomonadati</taxon>
        <taxon>Bacteroidota</taxon>
        <taxon>Flavobacteriia</taxon>
        <taxon>Flavobacteriales</taxon>
        <taxon>Flavobacteriaceae</taxon>
        <taxon>Tenacibaculum</taxon>
    </lineage>
</organism>
<evidence type="ECO:0000313" key="11">
    <source>
        <dbReference type="Proteomes" id="UP000256884"/>
    </source>
</evidence>
<evidence type="ECO:0000256" key="4">
    <source>
        <dbReference type="ARBA" id="ARBA00023110"/>
    </source>
</evidence>
<dbReference type="InterPro" id="IPR044666">
    <property type="entry name" value="Cyclophilin_A-like"/>
</dbReference>
<keyword evidence="5 6" id="KW-0413">Isomerase</keyword>
<evidence type="ECO:0000256" key="2">
    <source>
        <dbReference type="ARBA" id="ARBA00007365"/>
    </source>
</evidence>
<evidence type="ECO:0000256" key="6">
    <source>
        <dbReference type="PROSITE-ProRule" id="PRU00277"/>
    </source>
</evidence>
<comment type="similarity">
    <text evidence="2">Belongs to the cyclophilin-type PPIase family.</text>
</comment>
<comment type="caution">
    <text evidence="10">The sequence shown here is derived from an EMBL/GenBank/DDBJ whole genome shotgun (WGS) entry which is preliminary data.</text>
</comment>
<evidence type="ECO:0000256" key="1">
    <source>
        <dbReference type="ARBA" id="ARBA00000971"/>
    </source>
</evidence>
<dbReference type="PRINTS" id="PR00153">
    <property type="entry name" value="CSAPPISMRASE"/>
</dbReference>
<accession>A0A3E0HDV8</accession>
<dbReference type="CDD" id="cd00317">
    <property type="entry name" value="cyclophilin"/>
    <property type="match status" value="1"/>
</dbReference>
<feature type="domain" description="PPIase cyclophilin-type" evidence="9">
    <location>
        <begin position="41"/>
        <end position="180"/>
    </location>
</feature>
<dbReference type="GO" id="GO:0006457">
    <property type="term" value="P:protein folding"/>
    <property type="evidence" value="ECO:0007669"/>
    <property type="project" value="InterPro"/>
</dbReference>
<dbReference type="Pfam" id="PF00254">
    <property type="entry name" value="FKBP_C"/>
    <property type="match status" value="1"/>
</dbReference>
<protein>
    <recommendedName>
        <fullName evidence="3 6">peptidylprolyl isomerase</fullName>
        <ecNumber evidence="3 6">5.2.1.8</ecNumber>
    </recommendedName>
</protein>
<evidence type="ECO:0000259" key="9">
    <source>
        <dbReference type="PROSITE" id="PS50072"/>
    </source>
</evidence>
<dbReference type="RefSeq" id="WP_115902285.1">
    <property type="nucleotide sequence ID" value="NZ_QUNS01000013.1"/>
</dbReference>
<dbReference type="PROSITE" id="PS51257">
    <property type="entry name" value="PROKAR_LIPOPROTEIN"/>
    <property type="match status" value="1"/>
</dbReference>